<feature type="domain" description="Nucleoside phosphorylase" evidence="1">
    <location>
        <begin position="17"/>
        <end position="232"/>
    </location>
</feature>
<evidence type="ECO:0000313" key="2">
    <source>
        <dbReference type="EMBL" id="ALU11461.1"/>
    </source>
</evidence>
<dbReference type="CDD" id="cd17764">
    <property type="entry name" value="MTAP_SsMTAPI_like"/>
    <property type="match status" value="1"/>
</dbReference>
<dbReference type="OrthoDB" id="372263at2157"/>
<dbReference type="PATRIC" id="fig|940295.4.peg.250"/>
<dbReference type="InterPro" id="IPR000845">
    <property type="entry name" value="Nucleoside_phosphorylase_d"/>
</dbReference>
<protein>
    <submittedName>
        <fullName evidence="2">S-methyl-5'-thioadenosine phosphorylase</fullName>
    </submittedName>
</protein>
<dbReference type="STRING" id="940295.EYM_01295"/>
<dbReference type="KEGG" id="iis:EYM_01295"/>
<dbReference type="AlphaFoldDB" id="A0A0U3F1M7"/>
<dbReference type="InterPro" id="IPR035994">
    <property type="entry name" value="Nucleoside_phosphorylase_sf"/>
</dbReference>
<evidence type="ECO:0000259" key="1">
    <source>
        <dbReference type="Pfam" id="PF01048"/>
    </source>
</evidence>
<dbReference type="Pfam" id="PF01048">
    <property type="entry name" value="PNP_UDP_1"/>
    <property type="match status" value="1"/>
</dbReference>
<keyword evidence="3" id="KW-1185">Reference proteome</keyword>
<dbReference type="EMBL" id="CP006867">
    <property type="protein sequence ID" value="ALU11461.1"/>
    <property type="molecule type" value="Genomic_DNA"/>
</dbReference>
<reference evidence="2 3" key="1">
    <citation type="submission" date="2013-11" db="EMBL/GenBank/DDBJ databases">
        <title>Comparative genomics of Ignicoccus.</title>
        <authorList>
            <person name="Podar M."/>
        </authorList>
    </citation>
    <scope>NUCLEOTIDE SEQUENCE [LARGE SCALE GENOMIC DNA]</scope>
    <source>
        <strain evidence="2 3">DSM 13165</strain>
    </source>
</reference>
<dbReference type="PANTHER" id="PTHR43691:SF11">
    <property type="entry name" value="FI09636P-RELATED"/>
    <property type="match status" value="1"/>
</dbReference>
<dbReference type="Proteomes" id="UP000060778">
    <property type="component" value="Chromosome"/>
</dbReference>
<evidence type="ECO:0000313" key="3">
    <source>
        <dbReference type="Proteomes" id="UP000060778"/>
    </source>
</evidence>
<dbReference type="Gene3D" id="3.40.50.1580">
    <property type="entry name" value="Nucleoside phosphorylase domain"/>
    <property type="match status" value="1"/>
</dbReference>
<name>A0A0U3F1M7_9CREN</name>
<dbReference type="GeneID" id="30679671"/>
<proteinExistence type="predicted"/>
<accession>A0A0U3F1M7</accession>
<sequence>MKPQHLTAKPGEVAEKVLAVGDPARAKMVAEKYLEEAKLVSSNRELLVYTGKYNGEEVSVAVHGIGGPSAAIVFEELRMLGAKLIVRLGTAGSLRKEIGVPEPIVVTGASYYEGGVLGVYSPNTCLSTSPDPILTSHIAKTFSQRNVNYHLGPVISNDAFYAESENFAEYWAKRGMVAVEMECATLFALGWMRGFKTGAVVVTADSLVDPSKKDLLHHEQLAPVMEKVTEALLDAISTFSL</sequence>
<dbReference type="GO" id="GO:0005829">
    <property type="term" value="C:cytosol"/>
    <property type="evidence" value="ECO:0007669"/>
    <property type="project" value="TreeGrafter"/>
</dbReference>
<organism evidence="2 3">
    <name type="scientific">Ignicoccus islandicus DSM 13165</name>
    <dbReference type="NCBI Taxonomy" id="940295"/>
    <lineage>
        <taxon>Archaea</taxon>
        <taxon>Thermoproteota</taxon>
        <taxon>Thermoprotei</taxon>
        <taxon>Desulfurococcales</taxon>
        <taxon>Desulfurococcaceae</taxon>
        <taxon>Ignicoccus</taxon>
    </lineage>
</organism>
<gene>
    <name evidence="2" type="ORF">EYM_01295</name>
</gene>
<dbReference type="SUPFAM" id="SSF53167">
    <property type="entry name" value="Purine and uridine phosphorylases"/>
    <property type="match status" value="1"/>
</dbReference>
<dbReference type="PANTHER" id="PTHR43691">
    <property type="entry name" value="URIDINE PHOSPHORYLASE"/>
    <property type="match status" value="1"/>
</dbReference>
<dbReference type="GO" id="GO:0003824">
    <property type="term" value="F:catalytic activity"/>
    <property type="evidence" value="ECO:0007669"/>
    <property type="project" value="InterPro"/>
</dbReference>
<dbReference type="RefSeq" id="WP_075049310.1">
    <property type="nucleotide sequence ID" value="NZ_CP006867.1"/>
</dbReference>
<dbReference type="GO" id="GO:0009116">
    <property type="term" value="P:nucleoside metabolic process"/>
    <property type="evidence" value="ECO:0007669"/>
    <property type="project" value="InterPro"/>
</dbReference>